<evidence type="ECO:0000256" key="1">
    <source>
        <dbReference type="SAM" id="Phobius"/>
    </source>
</evidence>
<keyword evidence="1" id="KW-0812">Transmembrane</keyword>
<dbReference type="STRING" id="1137799.GZ78_15805"/>
<dbReference type="Proteomes" id="UP000028073">
    <property type="component" value="Unassembled WGS sequence"/>
</dbReference>
<evidence type="ECO:0000313" key="2">
    <source>
        <dbReference type="EMBL" id="KEQ17283.1"/>
    </source>
</evidence>
<feature type="transmembrane region" description="Helical" evidence="1">
    <location>
        <begin position="63"/>
        <end position="81"/>
    </location>
</feature>
<dbReference type="EMBL" id="JOKH01000003">
    <property type="protein sequence ID" value="KEQ17283.1"/>
    <property type="molecule type" value="Genomic_DNA"/>
</dbReference>
<reference evidence="2 3" key="1">
    <citation type="submission" date="2014-06" db="EMBL/GenBank/DDBJ databases">
        <title>Whole Genome Sequences of Three Symbiotic Endozoicomonas Bacteria.</title>
        <authorList>
            <person name="Neave M.J."/>
            <person name="Apprill A."/>
            <person name="Voolstra C.R."/>
        </authorList>
    </citation>
    <scope>NUCLEOTIDE SEQUENCE [LARGE SCALE GENOMIC DNA]</scope>
    <source>
        <strain evidence="2 3">DSM 25634</strain>
    </source>
</reference>
<evidence type="ECO:0000313" key="3">
    <source>
        <dbReference type="Proteomes" id="UP000028073"/>
    </source>
</evidence>
<accession>A0A081NFR0</accession>
<feature type="transmembrane region" description="Helical" evidence="1">
    <location>
        <begin position="87"/>
        <end position="107"/>
    </location>
</feature>
<gene>
    <name evidence="2" type="ORF">GZ78_15805</name>
</gene>
<feature type="transmembrane region" description="Helical" evidence="1">
    <location>
        <begin position="12"/>
        <end position="32"/>
    </location>
</feature>
<feature type="transmembrane region" description="Helical" evidence="1">
    <location>
        <begin position="144"/>
        <end position="163"/>
    </location>
</feature>
<dbReference type="AlphaFoldDB" id="A0A081NFR0"/>
<organism evidence="2 3">
    <name type="scientific">Endozoicomonas numazuensis</name>
    <dbReference type="NCBI Taxonomy" id="1137799"/>
    <lineage>
        <taxon>Bacteria</taxon>
        <taxon>Pseudomonadati</taxon>
        <taxon>Pseudomonadota</taxon>
        <taxon>Gammaproteobacteria</taxon>
        <taxon>Oceanospirillales</taxon>
        <taxon>Endozoicomonadaceae</taxon>
        <taxon>Endozoicomonas</taxon>
    </lineage>
</organism>
<keyword evidence="1" id="KW-1133">Transmembrane helix</keyword>
<keyword evidence="3" id="KW-1185">Reference proteome</keyword>
<dbReference type="OrthoDB" id="925754at2"/>
<keyword evidence="1" id="KW-0472">Membrane</keyword>
<dbReference type="eggNOG" id="ENOG5033M18">
    <property type="taxonomic scope" value="Bacteria"/>
</dbReference>
<feature type="transmembrane region" description="Helical" evidence="1">
    <location>
        <begin position="175"/>
        <end position="199"/>
    </location>
</feature>
<proteinExistence type="predicted"/>
<protein>
    <submittedName>
        <fullName evidence="2">Uncharacterized protein</fullName>
    </submittedName>
</protein>
<feature type="transmembrane region" description="Helical" evidence="1">
    <location>
        <begin position="205"/>
        <end position="223"/>
    </location>
</feature>
<name>A0A081NFR0_9GAMM</name>
<feature type="transmembrane region" description="Helical" evidence="1">
    <location>
        <begin position="119"/>
        <end position="138"/>
    </location>
</feature>
<dbReference type="RefSeq" id="WP_034837391.1">
    <property type="nucleotide sequence ID" value="NZ_JOKH01000003.1"/>
</dbReference>
<comment type="caution">
    <text evidence="2">The sequence shown here is derived from an EMBL/GenBank/DDBJ whole genome shotgun (WGS) entry which is preliminary data.</text>
</comment>
<sequence length="306" mass="32944">MLSKPHVCQKLGLKHALSDASAGYIAGCWFLSLPIETLIPLLIAYNLVAFGCQPLFSLLPEKFENKAISIALLLAVAALLLAPERYWMCLICIATGSALFHVNAGSIGLKSSDNDSFQLSWFIAPGVLGLLTGMAAGINELSIVSWGLIAGLSCSMFINTSTVKPAKTNPTTEPFSISFALIAIFLLLISMRSLVWSFYQGNLTLSASLLLIMATAAFFGKLAEANAHHSVLYSAVHRNHWLNTSSGYRSCMPPIRHPSHAENAQSAPSETCSECSPWFGSGYSAGWRHSFRVNEFQPTSPLNGSG</sequence>